<reference evidence="3" key="1">
    <citation type="submission" date="2012-07" db="EMBL/GenBank/DDBJ databases">
        <title>Genome of the Chinese tree shrew, a rising model animal genetically related to primates.</title>
        <authorList>
            <person name="Zhang G."/>
            <person name="Fan Y."/>
            <person name="Yao Y."/>
            <person name="Huang Z."/>
        </authorList>
    </citation>
    <scope>NUCLEOTIDE SEQUENCE [LARGE SCALE GENOMIC DNA]</scope>
</reference>
<evidence type="ECO:0000256" key="1">
    <source>
        <dbReference type="SAM" id="MobiDB-lite"/>
    </source>
</evidence>
<keyword evidence="3" id="KW-1185">Reference proteome</keyword>
<evidence type="ECO:0000313" key="2">
    <source>
        <dbReference type="EMBL" id="ELW68148.1"/>
    </source>
</evidence>
<sequence>MHTRPTKTRPAPGSSYAAVKAEGLPGPGRMAWRQGIIARETREPGGEGQRQKSGLPRKQAQPARSAPGPSSTCSLSIYPTPGLMQALCRRDCSRQHCGQVWFTGASTVFSVRTALQAGEPLSAQEQELFTAISTRQHRPLPRHRRRGQL</sequence>
<name>L9KZM4_TUPCH</name>
<proteinExistence type="predicted"/>
<protein>
    <submittedName>
        <fullName evidence="2">Uncharacterized protein</fullName>
    </submittedName>
</protein>
<evidence type="ECO:0000313" key="3">
    <source>
        <dbReference type="Proteomes" id="UP000011518"/>
    </source>
</evidence>
<dbReference type="Proteomes" id="UP000011518">
    <property type="component" value="Unassembled WGS sequence"/>
</dbReference>
<organism evidence="2 3">
    <name type="scientific">Tupaia chinensis</name>
    <name type="common">Chinese tree shrew</name>
    <name type="synonym">Tupaia belangeri chinensis</name>
    <dbReference type="NCBI Taxonomy" id="246437"/>
    <lineage>
        <taxon>Eukaryota</taxon>
        <taxon>Metazoa</taxon>
        <taxon>Chordata</taxon>
        <taxon>Craniata</taxon>
        <taxon>Vertebrata</taxon>
        <taxon>Euteleostomi</taxon>
        <taxon>Mammalia</taxon>
        <taxon>Eutheria</taxon>
        <taxon>Euarchontoglires</taxon>
        <taxon>Scandentia</taxon>
        <taxon>Tupaiidae</taxon>
        <taxon>Tupaia</taxon>
    </lineage>
</organism>
<dbReference type="AlphaFoldDB" id="L9KZM4"/>
<gene>
    <name evidence="2" type="ORF">TREES_T100003867</name>
</gene>
<accession>L9KZM4</accession>
<dbReference type="InParanoid" id="L9KZM4"/>
<feature type="region of interest" description="Disordered" evidence="1">
    <location>
        <begin position="1"/>
        <end position="75"/>
    </location>
</feature>
<dbReference type="EMBL" id="KB320579">
    <property type="protein sequence ID" value="ELW68148.1"/>
    <property type="molecule type" value="Genomic_DNA"/>
</dbReference>
<reference evidence="3" key="2">
    <citation type="journal article" date="2013" name="Nat. Commun.">
        <title>Genome of the Chinese tree shrew.</title>
        <authorList>
            <person name="Fan Y."/>
            <person name="Huang Z.Y."/>
            <person name="Cao C.C."/>
            <person name="Chen C.S."/>
            <person name="Chen Y.X."/>
            <person name="Fan D.D."/>
            <person name="He J."/>
            <person name="Hou H.L."/>
            <person name="Hu L."/>
            <person name="Hu X.T."/>
            <person name="Jiang X.T."/>
            <person name="Lai R."/>
            <person name="Lang Y.S."/>
            <person name="Liang B."/>
            <person name="Liao S.G."/>
            <person name="Mu D."/>
            <person name="Ma Y.Y."/>
            <person name="Niu Y.Y."/>
            <person name="Sun X.Q."/>
            <person name="Xia J.Q."/>
            <person name="Xiao J."/>
            <person name="Xiong Z.Q."/>
            <person name="Xu L."/>
            <person name="Yang L."/>
            <person name="Zhang Y."/>
            <person name="Zhao W."/>
            <person name="Zhao X.D."/>
            <person name="Zheng Y.T."/>
            <person name="Zhou J.M."/>
            <person name="Zhu Y.B."/>
            <person name="Zhang G.J."/>
            <person name="Wang J."/>
            <person name="Yao Y.G."/>
        </authorList>
    </citation>
    <scope>NUCLEOTIDE SEQUENCE [LARGE SCALE GENOMIC DNA]</scope>
</reference>